<evidence type="ECO:0000313" key="3">
    <source>
        <dbReference type="Proteomes" id="UP001232445"/>
    </source>
</evidence>
<dbReference type="EMBL" id="JAUSUQ010000005">
    <property type="protein sequence ID" value="MDQ0338922.1"/>
    <property type="molecule type" value="Genomic_DNA"/>
</dbReference>
<accession>A0ABU0CRZ7</accession>
<keyword evidence="1" id="KW-1133">Transmembrane helix</keyword>
<keyword evidence="3" id="KW-1185">Reference proteome</keyword>
<dbReference type="RefSeq" id="WP_307338067.1">
    <property type="nucleotide sequence ID" value="NZ_JAUSUQ010000005.1"/>
</dbReference>
<keyword evidence="1" id="KW-0472">Membrane</keyword>
<keyword evidence="1" id="KW-0812">Transmembrane</keyword>
<comment type="caution">
    <text evidence="2">The sequence shown here is derived from an EMBL/GenBank/DDBJ whole genome shotgun (WGS) entry which is preliminary data.</text>
</comment>
<gene>
    <name evidence="2" type="ORF">J2S00_001708</name>
</gene>
<evidence type="ECO:0000256" key="1">
    <source>
        <dbReference type="SAM" id="Phobius"/>
    </source>
</evidence>
<proteinExistence type="predicted"/>
<protein>
    <submittedName>
        <fullName evidence="2">Uncharacterized protein</fullName>
    </submittedName>
</protein>
<feature type="transmembrane region" description="Helical" evidence="1">
    <location>
        <begin position="12"/>
        <end position="30"/>
    </location>
</feature>
<sequence length="65" mass="7675">MVKTVLHLDQHAVHIYQLTLHTLLLLWVLWKGFPINFRVWMGQMLTGYGAEHMLISYVDGQLQRL</sequence>
<reference evidence="2 3" key="1">
    <citation type="submission" date="2023-07" db="EMBL/GenBank/DDBJ databases">
        <title>Genomic Encyclopedia of Type Strains, Phase IV (KMG-IV): sequencing the most valuable type-strain genomes for metagenomic binning, comparative biology and taxonomic classification.</title>
        <authorList>
            <person name="Goeker M."/>
        </authorList>
    </citation>
    <scope>NUCLEOTIDE SEQUENCE [LARGE SCALE GENOMIC DNA]</scope>
    <source>
        <strain evidence="2 3">DSM 17740</strain>
    </source>
</reference>
<name>A0ABU0CRZ7_9BACI</name>
<organism evidence="2 3">
    <name type="scientific">Caldalkalibacillus uzonensis</name>
    <dbReference type="NCBI Taxonomy" id="353224"/>
    <lineage>
        <taxon>Bacteria</taxon>
        <taxon>Bacillati</taxon>
        <taxon>Bacillota</taxon>
        <taxon>Bacilli</taxon>
        <taxon>Bacillales</taxon>
        <taxon>Bacillaceae</taxon>
        <taxon>Caldalkalibacillus</taxon>
    </lineage>
</organism>
<evidence type="ECO:0000313" key="2">
    <source>
        <dbReference type="EMBL" id="MDQ0338922.1"/>
    </source>
</evidence>
<dbReference type="Proteomes" id="UP001232445">
    <property type="component" value="Unassembled WGS sequence"/>
</dbReference>